<dbReference type="InParanoid" id="A0A0D0D099"/>
<reference evidence="1 2" key="1">
    <citation type="submission" date="2014-04" db="EMBL/GenBank/DDBJ databases">
        <authorList>
            <consortium name="DOE Joint Genome Institute"/>
            <person name="Kuo A."/>
            <person name="Kohler A."/>
            <person name="Jargeat P."/>
            <person name="Nagy L.G."/>
            <person name="Floudas D."/>
            <person name="Copeland A."/>
            <person name="Barry K.W."/>
            <person name="Cichocki N."/>
            <person name="Veneault-Fourrey C."/>
            <person name="LaButti K."/>
            <person name="Lindquist E.A."/>
            <person name="Lipzen A."/>
            <person name="Lundell T."/>
            <person name="Morin E."/>
            <person name="Murat C."/>
            <person name="Sun H."/>
            <person name="Tunlid A."/>
            <person name="Henrissat B."/>
            <person name="Grigoriev I.V."/>
            <person name="Hibbett D.S."/>
            <person name="Martin F."/>
            <person name="Nordberg H.P."/>
            <person name="Cantor M.N."/>
            <person name="Hua S.X."/>
        </authorList>
    </citation>
    <scope>NUCLEOTIDE SEQUENCE [LARGE SCALE GENOMIC DNA]</scope>
    <source>
        <strain evidence="1 2">Ve08.2h10</strain>
    </source>
</reference>
<name>A0A0D0D099_9AGAM</name>
<sequence length="296" mass="33499">MSVNFYSKDMVLPLVLSTATALSDENITSQLNAQAAALEPIIHPLFCDLCGIDCATSKKTHIHLLALSVKKLEDCVLYEALKDGREVWHPDWLGKVDNDINTKFIAEVVKHVWNNKKAAKGRYLTVLNWLEEKAGGPGDGNELENNKDVIFAMIQTFLHFLSLHVMKIQVQANKQGPATKTTSASSDVIEPPKKCHKTQVKKLCKRVFNIAPRNMSEDLPSSRNGTPFSTMVSMKWKKEHPDMEICAKGREWLQEFFKRLEAGDIFSEDMVYLAELDVWHKPAHEVDSIDEEENHV</sequence>
<dbReference type="OrthoDB" id="2631297at2759"/>
<dbReference type="AlphaFoldDB" id="A0A0D0D099"/>
<reference evidence="2" key="2">
    <citation type="submission" date="2015-01" db="EMBL/GenBank/DDBJ databases">
        <title>Evolutionary Origins and Diversification of the Mycorrhizal Mutualists.</title>
        <authorList>
            <consortium name="DOE Joint Genome Institute"/>
            <consortium name="Mycorrhizal Genomics Consortium"/>
            <person name="Kohler A."/>
            <person name="Kuo A."/>
            <person name="Nagy L.G."/>
            <person name="Floudas D."/>
            <person name="Copeland A."/>
            <person name="Barry K.W."/>
            <person name="Cichocki N."/>
            <person name="Veneault-Fourrey C."/>
            <person name="LaButti K."/>
            <person name="Lindquist E.A."/>
            <person name="Lipzen A."/>
            <person name="Lundell T."/>
            <person name="Morin E."/>
            <person name="Murat C."/>
            <person name="Riley R."/>
            <person name="Ohm R."/>
            <person name="Sun H."/>
            <person name="Tunlid A."/>
            <person name="Henrissat B."/>
            <person name="Grigoriev I.V."/>
            <person name="Hibbett D.S."/>
            <person name="Martin F."/>
        </authorList>
    </citation>
    <scope>NUCLEOTIDE SEQUENCE [LARGE SCALE GENOMIC DNA]</scope>
    <source>
        <strain evidence="2">Ve08.2h10</strain>
    </source>
</reference>
<organism evidence="1 2">
    <name type="scientific">Paxillus rubicundulus Ve08.2h10</name>
    <dbReference type="NCBI Taxonomy" id="930991"/>
    <lineage>
        <taxon>Eukaryota</taxon>
        <taxon>Fungi</taxon>
        <taxon>Dikarya</taxon>
        <taxon>Basidiomycota</taxon>
        <taxon>Agaricomycotina</taxon>
        <taxon>Agaricomycetes</taxon>
        <taxon>Agaricomycetidae</taxon>
        <taxon>Boletales</taxon>
        <taxon>Paxilineae</taxon>
        <taxon>Paxillaceae</taxon>
        <taxon>Paxillus</taxon>
    </lineage>
</organism>
<evidence type="ECO:0000313" key="2">
    <source>
        <dbReference type="Proteomes" id="UP000054538"/>
    </source>
</evidence>
<protein>
    <submittedName>
        <fullName evidence="1">Uncharacterized protein</fullName>
    </submittedName>
</protein>
<proteinExistence type="predicted"/>
<keyword evidence="2" id="KW-1185">Reference proteome</keyword>
<dbReference type="Proteomes" id="UP000054538">
    <property type="component" value="Unassembled WGS sequence"/>
</dbReference>
<dbReference type="EMBL" id="KN825811">
    <property type="protein sequence ID" value="KIK81368.1"/>
    <property type="molecule type" value="Genomic_DNA"/>
</dbReference>
<gene>
    <name evidence="1" type="ORF">PAXRUDRAFT_35884</name>
</gene>
<dbReference type="HOGENOM" id="CLU_035526_0_0_1"/>
<accession>A0A0D0D099</accession>
<evidence type="ECO:0000313" key="1">
    <source>
        <dbReference type="EMBL" id="KIK81368.1"/>
    </source>
</evidence>